<dbReference type="SUPFAM" id="SSF57016">
    <property type="entry name" value="Plant lectins/antimicrobial peptides"/>
    <property type="match status" value="1"/>
</dbReference>
<evidence type="ECO:0008006" key="16">
    <source>
        <dbReference type="Google" id="ProtNLM"/>
    </source>
</evidence>
<dbReference type="PANTHER" id="PTHR11177">
    <property type="entry name" value="CHITINASE"/>
    <property type="match status" value="1"/>
</dbReference>
<dbReference type="InterPro" id="IPR018371">
    <property type="entry name" value="Chitin-binding_1_CS"/>
</dbReference>
<dbReference type="Gene3D" id="3.10.50.10">
    <property type="match status" value="1"/>
</dbReference>
<dbReference type="InterPro" id="IPR011583">
    <property type="entry name" value="Chitinase_II/V-like_cat"/>
</dbReference>
<keyword evidence="8" id="KW-1015">Disulfide bond</keyword>
<dbReference type="Pfam" id="PF00187">
    <property type="entry name" value="Chitin_bind_1"/>
    <property type="match status" value="1"/>
</dbReference>
<dbReference type="SMART" id="SM00270">
    <property type="entry name" value="ChtBD1"/>
    <property type="match status" value="2"/>
</dbReference>
<evidence type="ECO:0000313" key="15">
    <source>
        <dbReference type="Proteomes" id="UP001221142"/>
    </source>
</evidence>
<dbReference type="Pfam" id="PF00704">
    <property type="entry name" value="Glyco_hydro_18"/>
    <property type="match status" value="1"/>
</dbReference>
<comment type="catalytic activity">
    <reaction evidence="1">
        <text>Random endo-hydrolysis of N-acetyl-beta-D-glucosaminide (1-&gt;4)-beta-linkages in chitin and chitodextrins.</text>
        <dbReference type="EC" id="3.2.1.14"/>
    </reaction>
</comment>
<dbReference type="InterPro" id="IPR029070">
    <property type="entry name" value="Chitinase_insertion_sf"/>
</dbReference>
<dbReference type="PROSITE" id="PS01095">
    <property type="entry name" value="GH18_1"/>
    <property type="match status" value="1"/>
</dbReference>
<evidence type="ECO:0000256" key="3">
    <source>
        <dbReference type="ARBA" id="ARBA00022801"/>
    </source>
</evidence>
<dbReference type="Gene3D" id="3.20.20.80">
    <property type="entry name" value="Glycosidases"/>
    <property type="match status" value="1"/>
</dbReference>
<dbReference type="InterPro" id="IPR017853">
    <property type="entry name" value="GH"/>
</dbReference>
<protein>
    <recommendedName>
        <fullName evidence="16">Chitinase</fullName>
    </recommendedName>
</protein>
<dbReference type="PANTHER" id="PTHR11177:SF397">
    <property type="entry name" value="CHITINASE"/>
    <property type="match status" value="1"/>
</dbReference>
<dbReference type="GO" id="GO:0008061">
    <property type="term" value="F:chitin binding"/>
    <property type="evidence" value="ECO:0007669"/>
    <property type="project" value="UniProtKB-UniRule"/>
</dbReference>
<evidence type="ECO:0000256" key="6">
    <source>
        <dbReference type="ARBA" id="ARBA00023295"/>
    </source>
</evidence>
<organism evidence="14 15">
    <name type="scientific">Roridomyces roridus</name>
    <dbReference type="NCBI Taxonomy" id="1738132"/>
    <lineage>
        <taxon>Eukaryota</taxon>
        <taxon>Fungi</taxon>
        <taxon>Dikarya</taxon>
        <taxon>Basidiomycota</taxon>
        <taxon>Agaricomycotina</taxon>
        <taxon>Agaricomycetes</taxon>
        <taxon>Agaricomycetidae</taxon>
        <taxon>Agaricales</taxon>
        <taxon>Marasmiineae</taxon>
        <taxon>Mycenaceae</taxon>
        <taxon>Roridomyces</taxon>
    </lineage>
</organism>
<evidence type="ECO:0000259" key="12">
    <source>
        <dbReference type="PROSITE" id="PS50941"/>
    </source>
</evidence>
<evidence type="ECO:0000256" key="2">
    <source>
        <dbReference type="ARBA" id="ARBA00022669"/>
    </source>
</evidence>
<dbReference type="SUPFAM" id="SSF51445">
    <property type="entry name" value="(Trans)glycosidases"/>
    <property type="match status" value="1"/>
</dbReference>
<feature type="region of interest" description="Disordered" evidence="10">
    <location>
        <begin position="758"/>
        <end position="780"/>
    </location>
</feature>
<dbReference type="PROSITE" id="PS51910">
    <property type="entry name" value="GH18_2"/>
    <property type="match status" value="1"/>
</dbReference>
<feature type="signal peptide" evidence="11">
    <location>
        <begin position="1"/>
        <end position="23"/>
    </location>
</feature>
<feature type="domain" description="Chitin-binding type-1" evidence="12">
    <location>
        <begin position="88"/>
        <end position="131"/>
    </location>
</feature>
<evidence type="ECO:0000256" key="5">
    <source>
        <dbReference type="ARBA" id="ARBA00023277"/>
    </source>
</evidence>
<reference evidence="14" key="1">
    <citation type="submission" date="2023-03" db="EMBL/GenBank/DDBJ databases">
        <title>Massive genome expansion in bonnet fungi (Mycena s.s.) driven by repeated elements and novel gene families across ecological guilds.</title>
        <authorList>
            <consortium name="Lawrence Berkeley National Laboratory"/>
            <person name="Harder C.B."/>
            <person name="Miyauchi S."/>
            <person name="Viragh M."/>
            <person name="Kuo A."/>
            <person name="Thoen E."/>
            <person name="Andreopoulos B."/>
            <person name="Lu D."/>
            <person name="Skrede I."/>
            <person name="Drula E."/>
            <person name="Henrissat B."/>
            <person name="Morin E."/>
            <person name="Kohler A."/>
            <person name="Barry K."/>
            <person name="LaButti K."/>
            <person name="Morin E."/>
            <person name="Salamov A."/>
            <person name="Lipzen A."/>
            <person name="Mereny Z."/>
            <person name="Hegedus B."/>
            <person name="Baldrian P."/>
            <person name="Stursova M."/>
            <person name="Weitz H."/>
            <person name="Taylor A."/>
            <person name="Grigoriev I.V."/>
            <person name="Nagy L.G."/>
            <person name="Martin F."/>
            <person name="Kauserud H."/>
        </authorList>
    </citation>
    <scope>NUCLEOTIDE SEQUENCE</scope>
    <source>
        <strain evidence="14">9284</strain>
    </source>
</reference>
<dbReference type="GO" id="GO:0006032">
    <property type="term" value="P:chitin catabolic process"/>
    <property type="evidence" value="ECO:0007669"/>
    <property type="project" value="UniProtKB-KW"/>
</dbReference>
<name>A0AAD7C1Q0_9AGAR</name>
<dbReference type="SUPFAM" id="SSF54556">
    <property type="entry name" value="Chitinase insertion domain"/>
    <property type="match status" value="1"/>
</dbReference>
<comment type="caution">
    <text evidence="14">The sequence shown here is derived from an EMBL/GenBank/DDBJ whole genome shotgun (WGS) entry which is preliminary data.</text>
</comment>
<evidence type="ECO:0000256" key="9">
    <source>
        <dbReference type="RuleBase" id="RU000489"/>
    </source>
</evidence>
<dbReference type="InterPro" id="IPR001579">
    <property type="entry name" value="Glyco_hydro_18_chit_AS"/>
</dbReference>
<keyword evidence="4" id="KW-0146">Chitin degradation</keyword>
<dbReference type="Proteomes" id="UP001221142">
    <property type="component" value="Unassembled WGS sequence"/>
</dbReference>
<keyword evidence="3 9" id="KW-0378">Hydrolase</keyword>
<dbReference type="GO" id="GO:0000272">
    <property type="term" value="P:polysaccharide catabolic process"/>
    <property type="evidence" value="ECO:0007669"/>
    <property type="project" value="UniProtKB-KW"/>
</dbReference>
<gene>
    <name evidence="14" type="ORF">FB45DRAFT_788825</name>
</gene>
<dbReference type="Gene3D" id="3.30.60.10">
    <property type="entry name" value="Endochitinase-like"/>
    <property type="match status" value="1"/>
</dbReference>
<dbReference type="SMART" id="SM00636">
    <property type="entry name" value="Glyco_18"/>
    <property type="match status" value="1"/>
</dbReference>
<evidence type="ECO:0000313" key="14">
    <source>
        <dbReference type="EMBL" id="KAJ7636746.1"/>
    </source>
</evidence>
<keyword evidence="7" id="KW-0624">Polysaccharide degradation</keyword>
<evidence type="ECO:0000256" key="1">
    <source>
        <dbReference type="ARBA" id="ARBA00000822"/>
    </source>
</evidence>
<evidence type="ECO:0000256" key="8">
    <source>
        <dbReference type="PROSITE-ProRule" id="PRU00261"/>
    </source>
</evidence>
<dbReference type="GO" id="GO:0008843">
    <property type="term" value="F:endochitinase activity"/>
    <property type="evidence" value="ECO:0007669"/>
    <property type="project" value="UniProtKB-EC"/>
</dbReference>
<evidence type="ECO:0000256" key="7">
    <source>
        <dbReference type="ARBA" id="ARBA00023326"/>
    </source>
</evidence>
<feature type="compositionally biased region" description="Polar residues" evidence="10">
    <location>
        <begin position="760"/>
        <end position="771"/>
    </location>
</feature>
<keyword evidence="6 9" id="KW-0326">Glycosidase</keyword>
<keyword evidence="11" id="KW-0732">Signal</keyword>
<feature type="disulfide bond" evidence="8">
    <location>
        <begin position="107"/>
        <end position="121"/>
    </location>
</feature>
<feature type="non-terminal residue" evidence="14">
    <location>
        <position position="1"/>
    </location>
</feature>
<sequence length="1166" mass="123239">MGTSWRSITLALTAIFLLQPVLAATTSPTNSASAALAQSTLPVGSCTSTIPCSNGACCNSKTGYCGYGDSFCTALAAGGPCSSNCDAKAQCGPNAPAGEEECPLNVCCSQFGFCGTTQDFCGEGCTSNCSPANPGRCGSDAQTALTKRIGYYEGWAAARSCDAWSPSNINVASLTHVNFAFAYISSAFEVVEMTAGDSKLWTETTALKSQNPSLKVFLSIGGWTFNNPPTAGIFSALVASEANTNVFIKSVLGVMNAYGFDGIDIDWEYPVAEDRGGAKGDKENYVTFIKAVKAAFIPFDYELSFTAPTSYWYLQNYDLPGMLADGAADWVNVMTYDLHGVWDSPADYIGSIVLAHTNLTEIMSAFQLYANVGIDAAKMVMGIGFYGRSFELVSDQCTTPGCPFAGAAPAGPCSANPGTLMFTEIEDIISSVGTNALVFDEEAAVKYLVYNDVDWVSYDDQQTLAMKLQYANSICLIGTMIWSVDQDDTALTALSALYGDVTDNNSTDQVTGNQCTYTDCGKFCGPGTEVIGLLENNPNTLQTCSGIGNDFVSICCPAGDAPQSCAWRGKADSDGVCDGNCLPGEILMGLSDIGDATGGPTLTIGGVTLPELSCLIGQEALCCRTDQDTSGFCTATACGVTTCPAGSTAHGSGLTISGGLTSCGSGDGATLCCEDQIGLTNCAWHGTPPTCLDNACPVGQTVIYNDRQGDASTSCVGNIRNFCCDTPNDSSFLPISPLDVFPASEIDGNAITFTVDFDENQGTSDDTQTGAGSSGIPDDEVEEVSPFSSVFISSPNAASVSSLDLESDWAITSCDPASDQSQSVLAYCTCPIEDEDCGCGHVFIGQANDTIVKLPETCGLGPYARVVSLEPHPDQTVLPADHAARKRSTDPVFSLVFDYLFTDIAEENGPVYMRADMTDLPGYWEEVVEATPDSTTDPLRKRDLNFHSPRGLEKRWTGSFANWLSKLNTLTKGDSISRNYHWSDTYTIFHQEEACPNFQSSLDISVSGFASVNSQFGYYLEAKIVPPSIQQAYVYFKAGAGAEAAFTITGVASASWDSGRYELINFGFPGLYYPGLLTLGPSLHLYGELSGQLSLSGTYKTSVMYNFPPLDLSFGKQDSNAGQSNFGSAVQPTNNFGTVDYNVGWNVELTGSADVHLVPSLQLGIS</sequence>
<evidence type="ECO:0000256" key="4">
    <source>
        <dbReference type="ARBA" id="ARBA00023024"/>
    </source>
</evidence>
<dbReference type="InterPro" id="IPR001223">
    <property type="entry name" value="Glyco_hydro18_cat"/>
</dbReference>
<dbReference type="EMBL" id="JARKIF010000006">
    <property type="protein sequence ID" value="KAJ7636746.1"/>
    <property type="molecule type" value="Genomic_DNA"/>
</dbReference>
<evidence type="ECO:0000259" key="13">
    <source>
        <dbReference type="PROSITE" id="PS51910"/>
    </source>
</evidence>
<evidence type="ECO:0000256" key="10">
    <source>
        <dbReference type="SAM" id="MobiDB-lite"/>
    </source>
</evidence>
<dbReference type="InterPro" id="IPR001002">
    <property type="entry name" value="Chitin-bd_1"/>
</dbReference>
<feature type="chain" id="PRO_5042286459" description="Chitinase" evidence="11">
    <location>
        <begin position="24"/>
        <end position="1166"/>
    </location>
</feature>
<keyword evidence="15" id="KW-1185">Reference proteome</keyword>
<dbReference type="PROSITE" id="PS00026">
    <property type="entry name" value="CHIT_BIND_I_1"/>
    <property type="match status" value="1"/>
</dbReference>
<proteinExistence type="predicted"/>
<keyword evidence="5" id="KW-0119">Carbohydrate metabolism</keyword>
<dbReference type="AlphaFoldDB" id="A0AAD7C1Q0"/>
<comment type="caution">
    <text evidence="8">Lacks conserved residue(s) required for the propagation of feature annotation.</text>
</comment>
<feature type="disulfide bond" evidence="8">
    <location>
        <begin position="102"/>
        <end position="114"/>
    </location>
</feature>
<accession>A0AAD7C1Q0</accession>
<dbReference type="InterPro" id="IPR050314">
    <property type="entry name" value="Glycosyl_Hydrlase_18"/>
</dbReference>
<dbReference type="PROSITE" id="PS50941">
    <property type="entry name" value="CHIT_BIND_I_2"/>
    <property type="match status" value="1"/>
</dbReference>
<keyword evidence="2 8" id="KW-0147">Chitin-binding</keyword>
<feature type="disulfide bond" evidence="8">
    <location>
        <begin position="125"/>
        <end position="129"/>
    </location>
</feature>
<evidence type="ECO:0000256" key="11">
    <source>
        <dbReference type="SAM" id="SignalP"/>
    </source>
</evidence>
<dbReference type="CDD" id="cd00035">
    <property type="entry name" value="ChtBD1"/>
    <property type="match status" value="1"/>
</dbReference>
<feature type="domain" description="GH18" evidence="13">
    <location>
        <begin position="146"/>
        <end position="501"/>
    </location>
</feature>
<dbReference type="InterPro" id="IPR036861">
    <property type="entry name" value="Endochitinase-like_sf"/>
</dbReference>